<feature type="domain" description="HTH cro/C1-type" evidence="2">
    <location>
        <begin position="16"/>
        <end position="70"/>
    </location>
</feature>
<keyword evidence="1" id="KW-0238">DNA-binding</keyword>
<name>A0A3E4MPI8_9BACT</name>
<keyword evidence="4" id="KW-1185">Reference proteome</keyword>
<protein>
    <submittedName>
        <fullName evidence="3">XRE family transcriptional regulator</fullName>
    </submittedName>
</protein>
<accession>A0A3E4MPI8</accession>
<dbReference type="Gene3D" id="1.10.260.40">
    <property type="entry name" value="lambda repressor-like DNA-binding domains"/>
    <property type="match status" value="1"/>
</dbReference>
<organism evidence="3 4">
    <name type="scientific">Phocaeicola plebeius</name>
    <dbReference type="NCBI Taxonomy" id="310297"/>
    <lineage>
        <taxon>Bacteria</taxon>
        <taxon>Pseudomonadati</taxon>
        <taxon>Bacteroidota</taxon>
        <taxon>Bacteroidia</taxon>
        <taxon>Bacteroidales</taxon>
        <taxon>Bacteroidaceae</taxon>
        <taxon>Phocaeicola</taxon>
    </lineage>
</organism>
<dbReference type="PANTHER" id="PTHR46558">
    <property type="entry name" value="TRACRIPTIONAL REGULATORY PROTEIN-RELATED-RELATED"/>
    <property type="match status" value="1"/>
</dbReference>
<evidence type="ECO:0000256" key="1">
    <source>
        <dbReference type="ARBA" id="ARBA00023125"/>
    </source>
</evidence>
<gene>
    <name evidence="3" type="ORF">DXD04_15130</name>
</gene>
<evidence type="ECO:0000313" key="3">
    <source>
        <dbReference type="EMBL" id="RGK51605.1"/>
    </source>
</evidence>
<proteinExistence type="predicted"/>
<dbReference type="AlphaFoldDB" id="A0A3E4MPI8"/>
<dbReference type="EMBL" id="QSQT01000041">
    <property type="protein sequence ID" value="RGK51605.1"/>
    <property type="molecule type" value="Genomic_DNA"/>
</dbReference>
<dbReference type="PANTHER" id="PTHR46558:SF4">
    <property type="entry name" value="DNA-BIDING PHAGE PROTEIN"/>
    <property type="match status" value="1"/>
</dbReference>
<dbReference type="Proteomes" id="UP000260862">
    <property type="component" value="Unassembled WGS sequence"/>
</dbReference>
<dbReference type="GO" id="GO:0003677">
    <property type="term" value="F:DNA binding"/>
    <property type="evidence" value="ECO:0007669"/>
    <property type="project" value="UniProtKB-KW"/>
</dbReference>
<dbReference type="Pfam" id="PF01381">
    <property type="entry name" value="HTH_3"/>
    <property type="match status" value="1"/>
</dbReference>
<dbReference type="PROSITE" id="PS50943">
    <property type="entry name" value="HTH_CROC1"/>
    <property type="match status" value="1"/>
</dbReference>
<reference evidence="3 4" key="1">
    <citation type="submission" date="2018-08" db="EMBL/GenBank/DDBJ databases">
        <title>A genome reference for cultivated species of the human gut microbiota.</title>
        <authorList>
            <person name="Zou Y."/>
            <person name="Xue W."/>
            <person name="Luo G."/>
        </authorList>
    </citation>
    <scope>NUCLEOTIDE SEQUENCE [LARGE SCALE GENOMIC DNA]</scope>
    <source>
        <strain evidence="3 4">TF10-3AC</strain>
    </source>
</reference>
<dbReference type="SMART" id="SM00530">
    <property type="entry name" value="HTH_XRE"/>
    <property type="match status" value="1"/>
</dbReference>
<evidence type="ECO:0000259" key="2">
    <source>
        <dbReference type="PROSITE" id="PS50943"/>
    </source>
</evidence>
<dbReference type="SUPFAM" id="SSF47413">
    <property type="entry name" value="lambda repressor-like DNA-binding domains"/>
    <property type="match status" value="1"/>
</dbReference>
<dbReference type="CDD" id="cd00093">
    <property type="entry name" value="HTH_XRE"/>
    <property type="match status" value="1"/>
</dbReference>
<evidence type="ECO:0000313" key="4">
    <source>
        <dbReference type="Proteomes" id="UP000260862"/>
    </source>
</evidence>
<dbReference type="InterPro" id="IPR010982">
    <property type="entry name" value="Lambda_DNA-bd_dom_sf"/>
</dbReference>
<dbReference type="InterPro" id="IPR001387">
    <property type="entry name" value="Cro/C1-type_HTH"/>
</dbReference>
<sequence>MSFLNLHYMKKISQKLRKLRDAKGYSQEYVAENMGVSSSTVSRIETDCSSARVEQLQAYCDILDITIGELFACDASESKQRKISLSISLNVDSQEDLNRIYEAFKILGHQ</sequence>
<comment type="caution">
    <text evidence="3">The sequence shown here is derived from an EMBL/GenBank/DDBJ whole genome shotgun (WGS) entry which is preliminary data.</text>
</comment>